<sequence>MADFIQGLDPSKLVIAEVALSFLTTPFTAPTYNLPIFLFGLYAQDNAEAVLSLQVFSALVGLSVISDIIWIGKNEQNGFIKLLSIIILILKAPTFIAFASTLRSRGAQFSGLGLRGDSISGPTLWSMPGGFTSGGRDGYEAVDDQPQTARPPPPPVSNAQPSAPGGYQAV</sequence>
<name>A0ACB8TID9_9AGAM</name>
<reference evidence="1" key="1">
    <citation type="submission" date="2021-03" db="EMBL/GenBank/DDBJ databases">
        <authorList>
            <consortium name="DOE Joint Genome Institute"/>
            <person name="Ahrendt S."/>
            <person name="Looney B.P."/>
            <person name="Miyauchi S."/>
            <person name="Morin E."/>
            <person name="Drula E."/>
            <person name="Courty P.E."/>
            <person name="Chicoki N."/>
            <person name="Fauchery L."/>
            <person name="Kohler A."/>
            <person name="Kuo A."/>
            <person name="Labutti K."/>
            <person name="Pangilinan J."/>
            <person name="Lipzen A."/>
            <person name="Riley R."/>
            <person name="Andreopoulos W."/>
            <person name="He G."/>
            <person name="Johnson J."/>
            <person name="Barry K.W."/>
            <person name="Grigoriev I.V."/>
            <person name="Nagy L."/>
            <person name="Hibbett D."/>
            <person name="Henrissat B."/>
            <person name="Matheny P.B."/>
            <person name="Labbe J."/>
            <person name="Martin F."/>
        </authorList>
    </citation>
    <scope>NUCLEOTIDE SEQUENCE</scope>
    <source>
        <strain evidence="1">HHB10654</strain>
    </source>
</reference>
<reference evidence="1" key="2">
    <citation type="journal article" date="2022" name="New Phytol.">
        <title>Evolutionary transition to the ectomycorrhizal habit in the genomes of a hyperdiverse lineage of mushroom-forming fungi.</title>
        <authorList>
            <person name="Looney B."/>
            <person name="Miyauchi S."/>
            <person name="Morin E."/>
            <person name="Drula E."/>
            <person name="Courty P.E."/>
            <person name="Kohler A."/>
            <person name="Kuo A."/>
            <person name="LaButti K."/>
            <person name="Pangilinan J."/>
            <person name="Lipzen A."/>
            <person name="Riley R."/>
            <person name="Andreopoulos W."/>
            <person name="He G."/>
            <person name="Johnson J."/>
            <person name="Nolan M."/>
            <person name="Tritt A."/>
            <person name="Barry K.W."/>
            <person name="Grigoriev I.V."/>
            <person name="Nagy L.G."/>
            <person name="Hibbett D."/>
            <person name="Henrissat B."/>
            <person name="Matheny P.B."/>
            <person name="Labbe J."/>
            <person name="Martin F.M."/>
        </authorList>
    </citation>
    <scope>NUCLEOTIDE SEQUENCE</scope>
    <source>
        <strain evidence="1">HHB10654</strain>
    </source>
</reference>
<keyword evidence="2" id="KW-1185">Reference proteome</keyword>
<comment type="caution">
    <text evidence="1">The sequence shown here is derived from an EMBL/GenBank/DDBJ whole genome shotgun (WGS) entry which is preliminary data.</text>
</comment>
<dbReference type="EMBL" id="MU277188">
    <property type="protein sequence ID" value="KAI0068186.1"/>
    <property type="molecule type" value="Genomic_DNA"/>
</dbReference>
<proteinExistence type="predicted"/>
<evidence type="ECO:0000313" key="2">
    <source>
        <dbReference type="Proteomes" id="UP000814140"/>
    </source>
</evidence>
<protein>
    <submittedName>
        <fullName evidence="1">Uncharacterized protein</fullName>
    </submittedName>
</protein>
<accession>A0ACB8TID9</accession>
<dbReference type="Proteomes" id="UP000814140">
    <property type="component" value="Unassembled WGS sequence"/>
</dbReference>
<organism evidence="1 2">
    <name type="scientific">Artomyces pyxidatus</name>
    <dbReference type="NCBI Taxonomy" id="48021"/>
    <lineage>
        <taxon>Eukaryota</taxon>
        <taxon>Fungi</taxon>
        <taxon>Dikarya</taxon>
        <taxon>Basidiomycota</taxon>
        <taxon>Agaricomycotina</taxon>
        <taxon>Agaricomycetes</taxon>
        <taxon>Russulales</taxon>
        <taxon>Auriscalpiaceae</taxon>
        <taxon>Artomyces</taxon>
    </lineage>
</organism>
<gene>
    <name evidence="1" type="ORF">BV25DRAFT_1818562</name>
</gene>
<evidence type="ECO:0000313" key="1">
    <source>
        <dbReference type="EMBL" id="KAI0068186.1"/>
    </source>
</evidence>